<dbReference type="EC" id="3.1.1.-" evidence="3"/>
<evidence type="ECO:0000313" key="6">
    <source>
        <dbReference type="Proteomes" id="UP001152649"/>
    </source>
</evidence>
<dbReference type="InterPro" id="IPR002018">
    <property type="entry name" value="CarbesteraseB"/>
</dbReference>
<dbReference type="InterPro" id="IPR019826">
    <property type="entry name" value="Carboxylesterase_B_AS"/>
</dbReference>
<dbReference type="PROSITE" id="PS00122">
    <property type="entry name" value="CARBOXYLESTERASE_B_1"/>
    <property type="match status" value="1"/>
</dbReference>
<dbReference type="PANTHER" id="PTHR11559">
    <property type="entry name" value="CARBOXYLESTERASE"/>
    <property type="match status" value="1"/>
</dbReference>
<feature type="domain" description="Carboxylesterase type B" evidence="4">
    <location>
        <begin position="46"/>
        <end position="543"/>
    </location>
</feature>
<dbReference type="Pfam" id="PF00135">
    <property type="entry name" value="COesterase"/>
    <property type="match status" value="1"/>
</dbReference>
<evidence type="ECO:0000256" key="3">
    <source>
        <dbReference type="RuleBase" id="RU361235"/>
    </source>
</evidence>
<dbReference type="InterPro" id="IPR019819">
    <property type="entry name" value="Carboxylesterase_B_CS"/>
</dbReference>
<evidence type="ECO:0000256" key="2">
    <source>
        <dbReference type="ARBA" id="ARBA00022801"/>
    </source>
</evidence>
<dbReference type="SUPFAM" id="SSF53474">
    <property type="entry name" value="alpha/beta-Hydrolases"/>
    <property type="match status" value="1"/>
</dbReference>
<organism evidence="5 6">
    <name type="scientific">Penicillium salamii</name>
    <dbReference type="NCBI Taxonomy" id="1612424"/>
    <lineage>
        <taxon>Eukaryota</taxon>
        <taxon>Fungi</taxon>
        <taxon>Dikarya</taxon>
        <taxon>Ascomycota</taxon>
        <taxon>Pezizomycotina</taxon>
        <taxon>Eurotiomycetes</taxon>
        <taxon>Eurotiomycetidae</taxon>
        <taxon>Eurotiales</taxon>
        <taxon>Aspergillaceae</taxon>
        <taxon>Penicillium</taxon>
    </lineage>
</organism>
<dbReference type="AlphaFoldDB" id="A0A9W4JQD6"/>
<dbReference type="InterPro" id="IPR029058">
    <property type="entry name" value="AB_hydrolase_fold"/>
</dbReference>
<proteinExistence type="inferred from homology"/>
<dbReference type="Gene3D" id="3.40.50.1820">
    <property type="entry name" value="alpha/beta hydrolase"/>
    <property type="match status" value="1"/>
</dbReference>
<name>A0A9W4JQD6_9EURO</name>
<feature type="signal peptide" evidence="3">
    <location>
        <begin position="1"/>
        <end position="21"/>
    </location>
</feature>
<keyword evidence="3" id="KW-0732">Signal</keyword>
<dbReference type="InterPro" id="IPR050309">
    <property type="entry name" value="Type-B_Carboxylest/Lipase"/>
</dbReference>
<dbReference type="GO" id="GO:0017000">
    <property type="term" value="P:antibiotic biosynthetic process"/>
    <property type="evidence" value="ECO:0007669"/>
    <property type="project" value="UniProtKB-ARBA"/>
</dbReference>
<keyword evidence="6" id="KW-1185">Reference proteome</keyword>
<dbReference type="OrthoDB" id="408631at2759"/>
<accession>A0A9W4JQD6</accession>
<dbReference type="PROSITE" id="PS00941">
    <property type="entry name" value="CARBOXYLESTERASE_B_2"/>
    <property type="match status" value="1"/>
</dbReference>
<reference evidence="5" key="1">
    <citation type="submission" date="2021-07" db="EMBL/GenBank/DDBJ databases">
        <authorList>
            <person name="Branca A.L. A."/>
        </authorList>
    </citation>
    <scope>NUCLEOTIDE SEQUENCE</scope>
</reference>
<dbReference type="EMBL" id="CAJVPG010000432">
    <property type="protein sequence ID" value="CAG8413673.1"/>
    <property type="molecule type" value="Genomic_DNA"/>
</dbReference>
<evidence type="ECO:0000313" key="5">
    <source>
        <dbReference type="EMBL" id="CAG8413673.1"/>
    </source>
</evidence>
<feature type="chain" id="PRO_5041018142" description="Carboxylic ester hydrolase" evidence="3">
    <location>
        <begin position="22"/>
        <end position="566"/>
    </location>
</feature>
<evidence type="ECO:0000256" key="1">
    <source>
        <dbReference type="ARBA" id="ARBA00005964"/>
    </source>
</evidence>
<evidence type="ECO:0000259" key="4">
    <source>
        <dbReference type="Pfam" id="PF00135"/>
    </source>
</evidence>
<gene>
    <name evidence="5" type="ORF">PSALAMII_LOCUS9101</name>
</gene>
<comment type="caution">
    <text evidence="5">The sequence shown here is derived from an EMBL/GenBank/DDBJ whole genome shotgun (WGS) entry which is preliminary data.</text>
</comment>
<dbReference type="GO" id="GO:0016787">
    <property type="term" value="F:hydrolase activity"/>
    <property type="evidence" value="ECO:0007669"/>
    <property type="project" value="UniProtKB-KW"/>
</dbReference>
<comment type="similarity">
    <text evidence="1 3">Belongs to the type-B carboxylesterase/lipase family.</text>
</comment>
<keyword evidence="2 3" id="KW-0378">Hydrolase</keyword>
<protein>
    <recommendedName>
        <fullName evidence="3">Carboxylic ester hydrolase</fullName>
        <ecNumber evidence="3">3.1.1.-</ecNumber>
    </recommendedName>
</protein>
<dbReference type="Proteomes" id="UP001152649">
    <property type="component" value="Unassembled WGS sequence"/>
</dbReference>
<sequence>MNRKLLLLYALAGPLITPGAAECQAHSHGLPTVDLGYEVHRALSFDETASIYNFSNIRYAESPVGDLRWEAPVAPIGRTSGIQDGARGRVCPQGFPDWFAVTSEFQAAFAKNQASSFNYSLVKGTVESQLASLTEDPYATTPYTTEDCLFLDVITPKKAFDQRDGKKLAPVLVWIHGGAYVTGNKVDGSAGNPSRLITESQEDGSDGIVYVALNYRLGGLGWLAGREFQANGGIPNLGLHDQRLALDWVQKNIHLFGGDLNRVTVSGGSAGAGSIIHHIIANNGTGKLPFQRAYIESPGWVPVSSDYQDEAAAALLNNLNVQRISEARKLPSDVIINANAQTVSSAKNTTFAFGPVVDGEYIPTSPGLAVRDGKFNTDVTILVSHTSNEGLTFLAPYVTTDESFTSYLQGLFPSAKPCDIDYIVDELYPLSAFNGSWYDRAISFVGDLGLKCNAEYLVDAFQKDVFQYEWGVFPAFHGQDFLHVFYDGEGRNRTDGSIIVAYANAFQSYLGNFVKNGSPNGKGLPRFPVAGSDGEGVFVSEKSIHTVKRDLVSEGCEWLRTAELWA</sequence>
<dbReference type="GO" id="GO:0072330">
    <property type="term" value="P:monocarboxylic acid biosynthetic process"/>
    <property type="evidence" value="ECO:0007669"/>
    <property type="project" value="UniProtKB-ARBA"/>
</dbReference>